<proteinExistence type="predicted"/>
<name>A0A939HP01_9PROT</name>
<sequence>MAVKIKSVGGVGLQNALKQLQQKVGEGAHVRVGFLEGSAEGDIPTAQIAAWNEFGTKTAPPRPFMRNTVAHNKDGWGKLLEASLKATGYQTNAALAMAGEKMVGQMQKEITATGEPANAPLTNLLKDRFPMGGYTTEDFLQAIKDLKKGATAPAGKPLVWSGNMLDSVASEVKGGPDES</sequence>
<dbReference type="AlphaFoldDB" id="A0A939HP01"/>
<protein>
    <submittedName>
        <fullName evidence="1">Uncharacterized protein</fullName>
    </submittedName>
</protein>
<dbReference type="Proteomes" id="UP000664073">
    <property type="component" value="Unassembled WGS sequence"/>
</dbReference>
<dbReference type="EMBL" id="JAFVMH010000004">
    <property type="protein sequence ID" value="MBO1325349.1"/>
    <property type="molecule type" value="Genomic_DNA"/>
</dbReference>
<gene>
    <name evidence="1" type="ORF">J2D77_09335</name>
</gene>
<comment type="caution">
    <text evidence="1">The sequence shown here is derived from an EMBL/GenBank/DDBJ whole genome shotgun (WGS) entry which is preliminary data.</text>
</comment>
<dbReference type="RefSeq" id="WP_207846023.1">
    <property type="nucleotide sequence ID" value="NZ_JAFVMH010000004.1"/>
</dbReference>
<organism evidence="1 2">
    <name type="scientific">Acetobacter garciniae</name>
    <dbReference type="NCBI Taxonomy" id="2817435"/>
    <lineage>
        <taxon>Bacteria</taxon>
        <taxon>Pseudomonadati</taxon>
        <taxon>Pseudomonadota</taxon>
        <taxon>Alphaproteobacteria</taxon>
        <taxon>Acetobacterales</taxon>
        <taxon>Acetobacteraceae</taxon>
        <taxon>Acetobacter</taxon>
    </lineage>
</organism>
<reference evidence="1" key="1">
    <citation type="submission" date="2021-03" db="EMBL/GenBank/DDBJ databases">
        <title>The complete genome sequence of Acetobacter sp. TBRC 12339.</title>
        <authorList>
            <person name="Charoenyingcharoen P."/>
            <person name="Yukphan P."/>
        </authorList>
    </citation>
    <scope>NUCLEOTIDE SEQUENCE</scope>
    <source>
        <strain evidence="1">TBRC 12339</strain>
    </source>
</reference>
<evidence type="ECO:0000313" key="2">
    <source>
        <dbReference type="Proteomes" id="UP000664073"/>
    </source>
</evidence>
<keyword evidence="2" id="KW-1185">Reference proteome</keyword>
<evidence type="ECO:0000313" key="1">
    <source>
        <dbReference type="EMBL" id="MBO1325349.1"/>
    </source>
</evidence>
<accession>A0A939HP01</accession>